<dbReference type="SUPFAM" id="SSF47384">
    <property type="entry name" value="Homodimeric domain of signal transducing histidine kinase"/>
    <property type="match status" value="1"/>
</dbReference>
<dbReference type="FunFam" id="3.30.565.10:FF:000006">
    <property type="entry name" value="Sensor histidine kinase WalK"/>
    <property type="match status" value="1"/>
</dbReference>
<evidence type="ECO:0000259" key="13">
    <source>
        <dbReference type="PROSITE" id="PS50885"/>
    </source>
</evidence>
<dbReference type="InterPro" id="IPR004358">
    <property type="entry name" value="Sig_transdc_His_kin-like_C"/>
</dbReference>
<dbReference type="InterPro" id="IPR036097">
    <property type="entry name" value="HisK_dim/P_sf"/>
</dbReference>
<sequence>MRPGLRTDRLSTRLFIAQSLIVAAGAVTLVLVAFAVAPALFRSHLHRMMGMSAGMTQDLESALIATLLVALGVAVGAALVTSLAVSWFITRRLAGPLSELSGVATRVADGDYDARMPPSRLGAELAAVDDAFNRMAATLQNTERRRLELLADLAHELRTPIATVDSFLEGIEDGVIPAIPDTWRTLRDQTRRLDRLADDIHGLSRAEERRADLRVEPLDVDVVVDEAVRAAAAGYADKGVVLEHRAGPAPARALADPDRLREILDNLLGNALRHTPTGGSVTITTSSSAREAAIAVADTGEGIAAEHLPHVFDRFYRADPARSRTTGGSGIGLTIARALAQAHSGRLSAASAGIGAGATFTLTLPAMPAR</sequence>
<name>A0A1C6TMX3_9ACTN</name>
<evidence type="ECO:0000259" key="12">
    <source>
        <dbReference type="PROSITE" id="PS50109"/>
    </source>
</evidence>
<dbReference type="GO" id="GO:0005886">
    <property type="term" value="C:plasma membrane"/>
    <property type="evidence" value="ECO:0007669"/>
    <property type="project" value="UniProtKB-SubCell"/>
</dbReference>
<keyword evidence="9" id="KW-0902">Two-component regulatory system</keyword>
<dbReference type="AlphaFoldDB" id="A0A1C6TMX3"/>
<evidence type="ECO:0000313" key="16">
    <source>
        <dbReference type="Proteomes" id="UP000253958"/>
    </source>
</evidence>
<dbReference type="InterPro" id="IPR036890">
    <property type="entry name" value="HATPase_C_sf"/>
</dbReference>
<evidence type="ECO:0000256" key="6">
    <source>
        <dbReference type="ARBA" id="ARBA00022692"/>
    </source>
</evidence>
<evidence type="ECO:0000313" key="14">
    <source>
        <dbReference type="EMBL" id="AXH93652.1"/>
    </source>
</evidence>
<feature type="domain" description="HAMP" evidence="13">
    <location>
        <begin position="91"/>
        <end position="144"/>
    </location>
</feature>
<dbReference type="Gene3D" id="3.30.565.10">
    <property type="entry name" value="Histidine kinase-like ATPase, C-terminal domain"/>
    <property type="match status" value="1"/>
</dbReference>
<dbReference type="InterPro" id="IPR003660">
    <property type="entry name" value="HAMP_dom"/>
</dbReference>
<keyword evidence="5" id="KW-0808">Transferase</keyword>
<reference evidence="14 16" key="1">
    <citation type="submission" date="2018-07" db="EMBL/GenBank/DDBJ databases">
        <authorList>
            <person name="Ye Y."/>
        </authorList>
    </citation>
    <scope>NUCLEOTIDE SEQUENCE [LARGE SCALE GENOMIC DNA]</scope>
    <source>
        <strain evidence="14">110B</strain>
        <strain evidence="16">H14(2018)</strain>
    </source>
</reference>
<keyword evidence="8 11" id="KW-1133">Transmembrane helix</keyword>
<evidence type="ECO:0000256" key="5">
    <source>
        <dbReference type="ARBA" id="ARBA00022679"/>
    </source>
</evidence>
<dbReference type="Proteomes" id="UP000253958">
    <property type="component" value="Chromosome"/>
</dbReference>
<proteinExistence type="predicted"/>
<comment type="catalytic activity">
    <reaction evidence="1">
        <text>ATP + protein L-histidine = ADP + protein N-phospho-L-histidine.</text>
        <dbReference type="EC" id="2.7.13.3"/>
    </reaction>
</comment>
<dbReference type="SUPFAM" id="SSF55874">
    <property type="entry name" value="ATPase domain of HSP90 chaperone/DNA topoisomerase II/histidine kinase"/>
    <property type="match status" value="1"/>
</dbReference>
<dbReference type="InterPro" id="IPR005467">
    <property type="entry name" value="His_kinase_dom"/>
</dbReference>
<evidence type="ECO:0000256" key="3">
    <source>
        <dbReference type="ARBA" id="ARBA00012438"/>
    </source>
</evidence>
<feature type="transmembrane region" description="Helical" evidence="11">
    <location>
        <begin position="20"/>
        <end position="41"/>
    </location>
</feature>
<dbReference type="InterPro" id="IPR003594">
    <property type="entry name" value="HATPase_dom"/>
</dbReference>
<evidence type="ECO:0000256" key="7">
    <source>
        <dbReference type="ARBA" id="ARBA00022777"/>
    </source>
</evidence>
<dbReference type="Gene3D" id="6.10.340.10">
    <property type="match status" value="1"/>
</dbReference>
<evidence type="ECO:0000256" key="11">
    <source>
        <dbReference type="SAM" id="Phobius"/>
    </source>
</evidence>
<dbReference type="EMBL" id="WAAR01000006">
    <property type="protein sequence ID" value="KAB1118650.1"/>
    <property type="molecule type" value="Genomic_DNA"/>
</dbReference>
<dbReference type="CDD" id="cd06225">
    <property type="entry name" value="HAMP"/>
    <property type="match status" value="1"/>
</dbReference>
<dbReference type="EMBL" id="CP031263">
    <property type="protein sequence ID" value="AXH93652.1"/>
    <property type="molecule type" value="Genomic_DNA"/>
</dbReference>
<protein>
    <recommendedName>
        <fullName evidence="3">histidine kinase</fullName>
        <ecNumber evidence="3">2.7.13.3</ecNumber>
    </recommendedName>
</protein>
<organism evidence="14 16">
    <name type="scientific">Micromonospora aurantiaca</name>
    <name type="common">nom. illeg.</name>
    <dbReference type="NCBI Taxonomy" id="47850"/>
    <lineage>
        <taxon>Bacteria</taxon>
        <taxon>Bacillati</taxon>
        <taxon>Actinomycetota</taxon>
        <taxon>Actinomycetes</taxon>
        <taxon>Micromonosporales</taxon>
        <taxon>Micromonosporaceae</taxon>
        <taxon>Micromonospora</taxon>
    </lineage>
</organism>
<comment type="subcellular location">
    <subcellularLocation>
        <location evidence="2">Cell membrane</location>
    </subcellularLocation>
</comment>
<dbReference type="PANTHER" id="PTHR45436">
    <property type="entry name" value="SENSOR HISTIDINE KINASE YKOH"/>
    <property type="match status" value="1"/>
</dbReference>
<evidence type="ECO:0000256" key="10">
    <source>
        <dbReference type="ARBA" id="ARBA00023136"/>
    </source>
</evidence>
<reference evidence="15 17" key="3">
    <citation type="submission" date="2019-09" db="EMBL/GenBank/DDBJ databases">
        <title>High taxonomic diversity of Micromonospora strains isolated from Medicago sativa nodules in different geographical locations.</title>
        <authorList>
            <person name="Martinez-Hidalgo P."/>
            <person name="Flores-Felix J.D."/>
            <person name="Velazquez E."/>
            <person name="Brau L."/>
            <person name="Trujillo M.E."/>
            <person name="Martinez-Molina E."/>
        </authorList>
    </citation>
    <scope>NUCLEOTIDE SEQUENCE [LARGE SCALE GENOMIC DNA]</scope>
    <source>
        <strain evidence="15 17">ALFB5</strain>
    </source>
</reference>
<dbReference type="SMART" id="SM00304">
    <property type="entry name" value="HAMP"/>
    <property type="match status" value="1"/>
</dbReference>
<dbReference type="Pfam" id="PF00672">
    <property type="entry name" value="HAMP"/>
    <property type="match status" value="1"/>
</dbReference>
<evidence type="ECO:0000256" key="1">
    <source>
        <dbReference type="ARBA" id="ARBA00000085"/>
    </source>
</evidence>
<dbReference type="RefSeq" id="WP_036310736.1">
    <property type="nucleotide sequence ID" value="NZ_CBDRIQ010000020.1"/>
</dbReference>
<keyword evidence="7 14" id="KW-0418">Kinase</keyword>
<feature type="domain" description="Histidine kinase" evidence="12">
    <location>
        <begin position="152"/>
        <end position="368"/>
    </location>
</feature>
<dbReference type="PANTHER" id="PTHR45436:SF5">
    <property type="entry name" value="SENSOR HISTIDINE KINASE TRCS"/>
    <property type="match status" value="1"/>
</dbReference>
<evidence type="ECO:0000256" key="8">
    <source>
        <dbReference type="ARBA" id="ARBA00022989"/>
    </source>
</evidence>
<feature type="transmembrane region" description="Helical" evidence="11">
    <location>
        <begin position="62"/>
        <end position="89"/>
    </location>
</feature>
<gene>
    <name evidence="14" type="ORF">DVH21_29125</name>
    <name evidence="15" type="ORF">F6X54_02715</name>
</gene>
<keyword evidence="6 11" id="KW-0812">Transmembrane</keyword>
<dbReference type="SMART" id="SM00387">
    <property type="entry name" value="HATPase_c"/>
    <property type="match status" value="1"/>
</dbReference>
<keyword evidence="17" id="KW-1185">Reference proteome</keyword>
<dbReference type="GO" id="GO:0000155">
    <property type="term" value="F:phosphorelay sensor kinase activity"/>
    <property type="evidence" value="ECO:0007669"/>
    <property type="project" value="InterPro"/>
</dbReference>
<dbReference type="PRINTS" id="PR00344">
    <property type="entry name" value="BCTRLSENSOR"/>
</dbReference>
<dbReference type="Gene3D" id="1.10.287.130">
    <property type="match status" value="1"/>
</dbReference>
<evidence type="ECO:0000256" key="4">
    <source>
        <dbReference type="ARBA" id="ARBA00022553"/>
    </source>
</evidence>
<evidence type="ECO:0000256" key="9">
    <source>
        <dbReference type="ARBA" id="ARBA00023012"/>
    </source>
</evidence>
<dbReference type="PROSITE" id="PS50109">
    <property type="entry name" value="HIS_KIN"/>
    <property type="match status" value="1"/>
</dbReference>
<evidence type="ECO:0000313" key="17">
    <source>
        <dbReference type="Proteomes" id="UP000471364"/>
    </source>
</evidence>
<dbReference type="Proteomes" id="UP000471364">
    <property type="component" value="Unassembled WGS sequence"/>
</dbReference>
<evidence type="ECO:0000313" key="15">
    <source>
        <dbReference type="EMBL" id="KAB1118650.1"/>
    </source>
</evidence>
<keyword evidence="4" id="KW-0597">Phosphoprotein</keyword>
<dbReference type="InterPro" id="IPR003661">
    <property type="entry name" value="HisK_dim/P_dom"/>
</dbReference>
<keyword evidence="10 11" id="KW-0472">Membrane</keyword>
<evidence type="ECO:0000256" key="2">
    <source>
        <dbReference type="ARBA" id="ARBA00004236"/>
    </source>
</evidence>
<reference evidence="14 16" key="2">
    <citation type="submission" date="2018-08" db="EMBL/GenBank/DDBJ databases">
        <title>Streptomyces kandeliansis sp. nov., an endophytic bacterium isolated from mangrove plant.</title>
        <authorList>
            <person name="Wang R."/>
        </authorList>
    </citation>
    <scope>NUCLEOTIDE SEQUENCE [LARGE SCALE GENOMIC DNA]</scope>
    <source>
        <strain evidence="14">110B</strain>
        <strain evidence="16">H14(2018)</strain>
    </source>
</reference>
<dbReference type="SUPFAM" id="SSF158472">
    <property type="entry name" value="HAMP domain-like"/>
    <property type="match status" value="1"/>
</dbReference>
<accession>A0A1C6TMX3</accession>
<dbReference type="InterPro" id="IPR050428">
    <property type="entry name" value="TCS_sensor_his_kinase"/>
</dbReference>
<dbReference type="EC" id="2.7.13.3" evidence="3"/>
<dbReference type="Pfam" id="PF00512">
    <property type="entry name" value="HisKA"/>
    <property type="match status" value="1"/>
</dbReference>
<dbReference type="Pfam" id="PF02518">
    <property type="entry name" value="HATPase_c"/>
    <property type="match status" value="1"/>
</dbReference>
<dbReference type="SMART" id="SM00388">
    <property type="entry name" value="HisKA"/>
    <property type="match status" value="1"/>
</dbReference>
<dbReference type="PROSITE" id="PS50885">
    <property type="entry name" value="HAMP"/>
    <property type="match status" value="1"/>
</dbReference>
<dbReference type="CDD" id="cd00082">
    <property type="entry name" value="HisKA"/>
    <property type="match status" value="1"/>
</dbReference>